<dbReference type="CDD" id="cd00167">
    <property type="entry name" value="SANT"/>
    <property type="match status" value="1"/>
</dbReference>
<evidence type="ECO:0000313" key="3">
    <source>
        <dbReference type="Proteomes" id="UP000250140"/>
    </source>
</evidence>
<keyword evidence="3" id="KW-1185">Reference proteome</keyword>
<gene>
    <name evidence="2" type="ORF">AOQ84DRAFT_276407</name>
</gene>
<dbReference type="SUPFAM" id="SSF46689">
    <property type="entry name" value="Homeodomain-like"/>
    <property type="match status" value="1"/>
</dbReference>
<dbReference type="Pfam" id="PF00249">
    <property type="entry name" value="Myb_DNA-binding"/>
    <property type="match status" value="1"/>
</dbReference>
<sequence>ENRWEDSQTTKLLELYDKGMKWEKIAERFPGRSVGACKSEYFKLRPLRSE</sequence>
<evidence type="ECO:0000313" key="2">
    <source>
        <dbReference type="EMBL" id="OCL11410.1"/>
    </source>
</evidence>
<evidence type="ECO:0000259" key="1">
    <source>
        <dbReference type="PROSITE" id="PS50090"/>
    </source>
</evidence>
<dbReference type="OrthoDB" id="2350934at2759"/>
<organism evidence="2 3">
    <name type="scientific">Glonium stellatum</name>
    <dbReference type="NCBI Taxonomy" id="574774"/>
    <lineage>
        <taxon>Eukaryota</taxon>
        <taxon>Fungi</taxon>
        <taxon>Dikarya</taxon>
        <taxon>Ascomycota</taxon>
        <taxon>Pezizomycotina</taxon>
        <taxon>Dothideomycetes</taxon>
        <taxon>Pleosporomycetidae</taxon>
        <taxon>Gloniales</taxon>
        <taxon>Gloniaceae</taxon>
        <taxon>Glonium</taxon>
    </lineage>
</organism>
<feature type="non-terminal residue" evidence="2">
    <location>
        <position position="50"/>
    </location>
</feature>
<feature type="domain" description="Myb-like" evidence="1">
    <location>
        <begin position="1"/>
        <end position="45"/>
    </location>
</feature>
<dbReference type="InterPro" id="IPR009057">
    <property type="entry name" value="Homeodomain-like_sf"/>
</dbReference>
<reference evidence="2 3" key="1">
    <citation type="journal article" date="2016" name="Nat. Commun.">
        <title>Ectomycorrhizal ecology is imprinted in the genome of the dominant symbiotic fungus Cenococcum geophilum.</title>
        <authorList>
            <consortium name="DOE Joint Genome Institute"/>
            <person name="Peter M."/>
            <person name="Kohler A."/>
            <person name="Ohm R.A."/>
            <person name="Kuo A."/>
            <person name="Krutzmann J."/>
            <person name="Morin E."/>
            <person name="Arend M."/>
            <person name="Barry K.W."/>
            <person name="Binder M."/>
            <person name="Choi C."/>
            <person name="Clum A."/>
            <person name="Copeland A."/>
            <person name="Grisel N."/>
            <person name="Haridas S."/>
            <person name="Kipfer T."/>
            <person name="LaButti K."/>
            <person name="Lindquist E."/>
            <person name="Lipzen A."/>
            <person name="Maire R."/>
            <person name="Meier B."/>
            <person name="Mihaltcheva S."/>
            <person name="Molinier V."/>
            <person name="Murat C."/>
            <person name="Poggeler S."/>
            <person name="Quandt C.A."/>
            <person name="Sperisen C."/>
            <person name="Tritt A."/>
            <person name="Tisserant E."/>
            <person name="Crous P.W."/>
            <person name="Henrissat B."/>
            <person name="Nehls U."/>
            <person name="Egli S."/>
            <person name="Spatafora J.W."/>
            <person name="Grigoriev I.V."/>
            <person name="Martin F.M."/>
        </authorList>
    </citation>
    <scope>NUCLEOTIDE SEQUENCE [LARGE SCALE GENOMIC DNA]</scope>
    <source>
        <strain evidence="2 3">CBS 207.34</strain>
    </source>
</reference>
<feature type="non-terminal residue" evidence="2">
    <location>
        <position position="1"/>
    </location>
</feature>
<name>A0A8E2F6E5_9PEZI</name>
<dbReference type="Proteomes" id="UP000250140">
    <property type="component" value="Unassembled WGS sequence"/>
</dbReference>
<dbReference type="PROSITE" id="PS50090">
    <property type="entry name" value="MYB_LIKE"/>
    <property type="match status" value="1"/>
</dbReference>
<dbReference type="AlphaFoldDB" id="A0A8E2F6E5"/>
<protein>
    <recommendedName>
        <fullName evidence="1">Myb-like domain-containing protein</fullName>
    </recommendedName>
</protein>
<dbReference type="InterPro" id="IPR001005">
    <property type="entry name" value="SANT/Myb"/>
</dbReference>
<dbReference type="Gene3D" id="1.10.10.60">
    <property type="entry name" value="Homeodomain-like"/>
    <property type="match status" value="1"/>
</dbReference>
<accession>A0A8E2F6E5</accession>
<proteinExistence type="predicted"/>
<dbReference type="EMBL" id="KV749049">
    <property type="protein sequence ID" value="OCL11410.1"/>
    <property type="molecule type" value="Genomic_DNA"/>
</dbReference>